<dbReference type="Pfam" id="PF13302">
    <property type="entry name" value="Acetyltransf_3"/>
    <property type="match status" value="1"/>
</dbReference>
<dbReference type="InterPro" id="IPR051531">
    <property type="entry name" value="N-acetyltransferase"/>
</dbReference>
<dbReference type="PANTHER" id="PTHR43792">
    <property type="entry name" value="GNAT FAMILY, PUTATIVE (AFU_ORTHOLOGUE AFUA_3G00765)-RELATED-RELATED"/>
    <property type="match status" value="1"/>
</dbReference>
<proteinExistence type="predicted"/>
<evidence type="ECO:0000313" key="3">
    <source>
        <dbReference type="Proteomes" id="UP000027192"/>
    </source>
</evidence>
<name>A0A066RRB8_9GAMM</name>
<dbReference type="GO" id="GO:0008999">
    <property type="term" value="F:protein-N-terminal-alanine acetyltransferase activity"/>
    <property type="evidence" value="ECO:0007669"/>
    <property type="project" value="TreeGrafter"/>
</dbReference>
<feature type="domain" description="N-acetyltransferase" evidence="1">
    <location>
        <begin position="11"/>
        <end position="184"/>
    </location>
</feature>
<keyword evidence="3" id="KW-1185">Reference proteome</keyword>
<comment type="caution">
    <text evidence="2">The sequence shown here is derived from an EMBL/GenBank/DDBJ whole genome shotgun (WGS) entry which is preliminary data.</text>
</comment>
<dbReference type="AlphaFoldDB" id="A0A066RRB8"/>
<dbReference type="OrthoDB" id="9801656at2"/>
<dbReference type="Proteomes" id="UP000027192">
    <property type="component" value="Unassembled WGS sequence"/>
</dbReference>
<sequence length="185" mass="20825">MNFPELETERLTLKQLTIQDTASIFALFSNAAVIEFYDLEVFSDLSQSVNFIGLMQERFDSKSGIRWGIHLKETGDLVGTCGFNSWNSRMKSAVIGYDLLPSYWGNGLITEAVHQIVAYAFSDKLPCGEINRIQADTIPGNVASESVLLKTGFKEEGLRRQSGYWKNQFPDLKCFGLIKSDYTEI</sequence>
<dbReference type="EMBL" id="JMIB01000021">
    <property type="protein sequence ID" value="KDM91651.1"/>
    <property type="molecule type" value="Genomic_DNA"/>
</dbReference>
<dbReference type="Gene3D" id="3.40.630.30">
    <property type="match status" value="1"/>
</dbReference>
<dbReference type="RefSeq" id="WP_036752423.1">
    <property type="nucleotide sequence ID" value="NZ_JAGSGC010000006.1"/>
</dbReference>
<dbReference type="SUPFAM" id="SSF55729">
    <property type="entry name" value="Acyl-CoA N-acyltransferases (Nat)"/>
    <property type="match status" value="1"/>
</dbReference>
<reference evidence="2 3" key="1">
    <citation type="submission" date="2014-04" db="EMBL/GenBank/DDBJ databases">
        <title>Draft genome sequence of Photobacterium halotolerans S2753: a solonamide, ngercheumicin and holomycin producer.</title>
        <authorList>
            <person name="Machado H.R."/>
            <person name="Gram L."/>
        </authorList>
    </citation>
    <scope>NUCLEOTIDE SEQUENCE [LARGE SCALE GENOMIC DNA]</scope>
    <source>
        <strain evidence="2 3">S2753</strain>
    </source>
</reference>
<dbReference type="PANTHER" id="PTHR43792:SF9">
    <property type="entry name" value="RIBOSOMAL-PROTEIN-ALANINE ACETYLTRANSFERASE"/>
    <property type="match status" value="1"/>
</dbReference>
<evidence type="ECO:0000259" key="1">
    <source>
        <dbReference type="PROSITE" id="PS51186"/>
    </source>
</evidence>
<dbReference type="GO" id="GO:0005737">
    <property type="term" value="C:cytoplasm"/>
    <property type="evidence" value="ECO:0007669"/>
    <property type="project" value="TreeGrafter"/>
</dbReference>
<dbReference type="InterPro" id="IPR016181">
    <property type="entry name" value="Acyl_CoA_acyltransferase"/>
</dbReference>
<dbReference type="PROSITE" id="PS51186">
    <property type="entry name" value="GNAT"/>
    <property type="match status" value="1"/>
</dbReference>
<dbReference type="InterPro" id="IPR000182">
    <property type="entry name" value="GNAT_dom"/>
</dbReference>
<organism evidence="2 3">
    <name type="scientific">Photobacterium galatheae</name>
    <dbReference type="NCBI Taxonomy" id="1654360"/>
    <lineage>
        <taxon>Bacteria</taxon>
        <taxon>Pseudomonadati</taxon>
        <taxon>Pseudomonadota</taxon>
        <taxon>Gammaproteobacteria</taxon>
        <taxon>Vibrionales</taxon>
        <taxon>Vibrionaceae</taxon>
        <taxon>Photobacterium</taxon>
    </lineage>
</organism>
<accession>A0A066RRB8</accession>
<protein>
    <submittedName>
        <fullName evidence="2">GNAT family acetyltransferase</fullName>
    </submittedName>
</protein>
<dbReference type="STRING" id="1654360.EA58_11575"/>
<evidence type="ECO:0000313" key="2">
    <source>
        <dbReference type="EMBL" id="KDM91651.1"/>
    </source>
</evidence>
<keyword evidence="2" id="KW-0808">Transferase</keyword>
<gene>
    <name evidence="2" type="ORF">EA58_11575</name>
</gene>